<dbReference type="GO" id="GO:0046872">
    <property type="term" value="F:metal ion binding"/>
    <property type="evidence" value="ECO:0007669"/>
    <property type="project" value="UniProtKB-KW"/>
</dbReference>
<sequence length="533" mass="59351">MMQNSLKYFHPAWIQKDTRILHADLCVYGGTSAGIIAAVKGRRLGLSAIICNPGLHLGGLSSGGLGFTDFGNKVIIGGLSRDFYKRIGLRYGLPEIWKFEPHIAESVFHELIKEFDIPVCSAAYLDHVDMTAKRITEISFLGGLRVKAKSFVDATYEGDLMAKARVSYTVGREDNTQYGETCNGFQIHNKHQFDYPVDPYIIPGHPGSGLLSGIRGEDAGPEGRGDSLLQAYNFRVCMTDDPEIRVPFPKPEHYDPKEYTLCARWLASLMNSVKAHESNFLDDAIFRKFDRITAVKTDTNNHGAFSTDYIGANHRWPDAGYEEREGLFQKHVTYQQGLHWFMANDPSVPGPIRGTYAAWGLVKDEFLDTMHWPHQLYIREARRMVSDIVMSERHCVGAMNVDDPVGMGAYQMDSHNCQRIVRDGHVLNEGDVQMRLEAPYAISYRAIIPKTGECENLSVPVCASASHIAFGSIRMEPVFMILAESAVEAAALALKNNASLQDVPYKSLKEKILQSGQIVNVQTKNSGPSNPND</sequence>
<evidence type="ECO:0000256" key="3">
    <source>
        <dbReference type="ARBA" id="ARBA00023002"/>
    </source>
</evidence>
<proteinExistence type="predicted"/>
<evidence type="ECO:0000256" key="2">
    <source>
        <dbReference type="ARBA" id="ARBA00022723"/>
    </source>
</evidence>
<evidence type="ECO:0000256" key="4">
    <source>
        <dbReference type="ARBA" id="ARBA00023004"/>
    </source>
</evidence>
<keyword evidence="4" id="KW-0408">Iron</keyword>
<evidence type="ECO:0000256" key="1">
    <source>
        <dbReference type="ARBA" id="ARBA00022485"/>
    </source>
</evidence>
<dbReference type="EMBL" id="MFYX01000075">
    <property type="protein sequence ID" value="OGK04107.1"/>
    <property type="molecule type" value="Genomic_DNA"/>
</dbReference>
<dbReference type="GO" id="GO:0016491">
    <property type="term" value="F:oxidoreductase activity"/>
    <property type="evidence" value="ECO:0007669"/>
    <property type="project" value="UniProtKB-KW"/>
</dbReference>
<keyword evidence="1" id="KW-0004">4Fe-4S</keyword>
<reference evidence="6 7" key="1">
    <citation type="journal article" date="2016" name="Nat. Commun.">
        <title>Thousands of microbial genomes shed light on interconnected biogeochemical processes in an aquifer system.</title>
        <authorList>
            <person name="Anantharaman K."/>
            <person name="Brown C.T."/>
            <person name="Hug L.A."/>
            <person name="Sharon I."/>
            <person name="Castelle C.J."/>
            <person name="Probst A.J."/>
            <person name="Thomas B.C."/>
            <person name="Singh A."/>
            <person name="Wilkins M.J."/>
            <person name="Karaoz U."/>
            <person name="Brodie E.L."/>
            <person name="Williams K.H."/>
            <person name="Hubbard S.S."/>
            <person name="Banfield J.F."/>
        </authorList>
    </citation>
    <scope>NUCLEOTIDE SEQUENCE [LARGE SCALE GENOMIC DNA]</scope>
</reference>
<dbReference type="AlphaFoldDB" id="A0A1F7FC97"/>
<dbReference type="InterPro" id="IPR039650">
    <property type="entry name" value="HdrA-like"/>
</dbReference>
<dbReference type="Pfam" id="PF12831">
    <property type="entry name" value="FAD_oxidored"/>
    <property type="match status" value="1"/>
</dbReference>
<name>A0A1F7FC97_UNCRA</name>
<keyword evidence="2" id="KW-0479">Metal-binding</keyword>
<dbReference type="PANTHER" id="PTHR43498:SF1">
    <property type="entry name" value="COB--COM HETERODISULFIDE REDUCTASE IRON-SULFUR SUBUNIT A"/>
    <property type="match status" value="1"/>
</dbReference>
<keyword evidence="3" id="KW-0560">Oxidoreductase</keyword>
<evidence type="ECO:0000256" key="5">
    <source>
        <dbReference type="ARBA" id="ARBA00023014"/>
    </source>
</evidence>
<evidence type="ECO:0000313" key="6">
    <source>
        <dbReference type="EMBL" id="OGK04107.1"/>
    </source>
</evidence>
<keyword evidence="5" id="KW-0411">Iron-sulfur</keyword>
<dbReference type="Proteomes" id="UP000179243">
    <property type="component" value="Unassembled WGS sequence"/>
</dbReference>
<accession>A0A1F7FC97</accession>
<protein>
    <recommendedName>
        <fullName evidence="8">Xanthan lyase</fullName>
    </recommendedName>
</protein>
<dbReference type="SUPFAM" id="SSF51905">
    <property type="entry name" value="FAD/NAD(P)-binding domain"/>
    <property type="match status" value="1"/>
</dbReference>
<comment type="caution">
    <text evidence="6">The sequence shown here is derived from an EMBL/GenBank/DDBJ whole genome shotgun (WGS) entry which is preliminary data.</text>
</comment>
<evidence type="ECO:0008006" key="8">
    <source>
        <dbReference type="Google" id="ProtNLM"/>
    </source>
</evidence>
<gene>
    <name evidence="6" type="ORF">A2519_19595</name>
</gene>
<dbReference type="GO" id="GO:0051539">
    <property type="term" value="F:4 iron, 4 sulfur cluster binding"/>
    <property type="evidence" value="ECO:0007669"/>
    <property type="project" value="UniProtKB-KW"/>
</dbReference>
<dbReference type="InterPro" id="IPR036188">
    <property type="entry name" value="FAD/NAD-bd_sf"/>
</dbReference>
<organism evidence="6 7">
    <name type="scientific">Candidatus Raymondbacteria bacterium RIFOXYD12_FULL_49_13</name>
    <dbReference type="NCBI Taxonomy" id="1817890"/>
    <lineage>
        <taxon>Bacteria</taxon>
        <taxon>Raymondiibacteriota</taxon>
    </lineage>
</organism>
<dbReference type="PANTHER" id="PTHR43498">
    <property type="entry name" value="FERREDOXIN:COB-COM HETERODISULFIDE REDUCTASE SUBUNIT A"/>
    <property type="match status" value="1"/>
</dbReference>
<evidence type="ECO:0000313" key="7">
    <source>
        <dbReference type="Proteomes" id="UP000179243"/>
    </source>
</evidence>